<protein>
    <submittedName>
        <fullName evidence="3">Helix-turn-helix</fullName>
    </submittedName>
</protein>
<gene>
    <name evidence="3" type="ORF">SAMN05421747_12720</name>
</gene>
<dbReference type="EMBL" id="FOLL01000027">
    <property type="protein sequence ID" value="SFC79304.1"/>
    <property type="molecule type" value="Genomic_DNA"/>
</dbReference>
<sequence length="137" mass="15987">MINRFKETICSNLLKLRRAHNYSQQYVGRVLSISQPAYKKMENGVTNINACQLGALAGFYGVPVQRFYSDTMMLDDDADEMKERWVQLKEQLHNTNMLLEVYRKRIAELEAKVARKDAKIEDLRSKTGDYNHRLSKL</sequence>
<dbReference type="RefSeq" id="WP_090975078.1">
    <property type="nucleotide sequence ID" value="NZ_FOLL01000027.1"/>
</dbReference>
<dbReference type="OrthoDB" id="959646at2"/>
<evidence type="ECO:0000259" key="2">
    <source>
        <dbReference type="PROSITE" id="PS50943"/>
    </source>
</evidence>
<dbReference type="InterPro" id="IPR010982">
    <property type="entry name" value="Lambda_DNA-bd_dom_sf"/>
</dbReference>
<feature type="domain" description="HTH cro/C1-type" evidence="2">
    <location>
        <begin position="13"/>
        <end position="67"/>
    </location>
</feature>
<dbReference type="SUPFAM" id="SSF47413">
    <property type="entry name" value="lambda repressor-like DNA-binding domains"/>
    <property type="match status" value="1"/>
</dbReference>
<evidence type="ECO:0000313" key="3">
    <source>
        <dbReference type="EMBL" id="SFC79304.1"/>
    </source>
</evidence>
<dbReference type="InterPro" id="IPR001387">
    <property type="entry name" value="Cro/C1-type_HTH"/>
</dbReference>
<dbReference type="SMART" id="SM00530">
    <property type="entry name" value="HTH_XRE"/>
    <property type="match status" value="1"/>
</dbReference>
<proteinExistence type="predicted"/>
<organism evidence="3 4">
    <name type="scientific">Parapedobacter composti</name>
    <dbReference type="NCBI Taxonomy" id="623281"/>
    <lineage>
        <taxon>Bacteria</taxon>
        <taxon>Pseudomonadati</taxon>
        <taxon>Bacteroidota</taxon>
        <taxon>Sphingobacteriia</taxon>
        <taxon>Sphingobacteriales</taxon>
        <taxon>Sphingobacteriaceae</taxon>
        <taxon>Parapedobacter</taxon>
    </lineage>
</organism>
<reference evidence="3 4" key="1">
    <citation type="submission" date="2016-10" db="EMBL/GenBank/DDBJ databases">
        <authorList>
            <person name="de Groot N.N."/>
        </authorList>
    </citation>
    <scope>NUCLEOTIDE SEQUENCE [LARGE SCALE GENOMIC DNA]</scope>
    <source>
        <strain evidence="3 4">DSM 22900</strain>
    </source>
</reference>
<dbReference type="Proteomes" id="UP000199577">
    <property type="component" value="Unassembled WGS sequence"/>
</dbReference>
<dbReference type="STRING" id="623281.SAMN05421747_12720"/>
<evidence type="ECO:0000256" key="1">
    <source>
        <dbReference type="SAM" id="Coils"/>
    </source>
</evidence>
<dbReference type="GO" id="GO:0003677">
    <property type="term" value="F:DNA binding"/>
    <property type="evidence" value="ECO:0007669"/>
    <property type="project" value="InterPro"/>
</dbReference>
<keyword evidence="1" id="KW-0175">Coiled coil</keyword>
<keyword evidence="4" id="KW-1185">Reference proteome</keyword>
<dbReference type="Pfam" id="PF01381">
    <property type="entry name" value="HTH_3"/>
    <property type="match status" value="1"/>
</dbReference>
<evidence type="ECO:0000313" key="4">
    <source>
        <dbReference type="Proteomes" id="UP000199577"/>
    </source>
</evidence>
<name>A0A1I1M1P9_9SPHI</name>
<dbReference type="CDD" id="cd00093">
    <property type="entry name" value="HTH_XRE"/>
    <property type="match status" value="1"/>
</dbReference>
<dbReference type="AlphaFoldDB" id="A0A1I1M1P9"/>
<dbReference type="PROSITE" id="PS50943">
    <property type="entry name" value="HTH_CROC1"/>
    <property type="match status" value="1"/>
</dbReference>
<dbReference type="Gene3D" id="1.10.260.40">
    <property type="entry name" value="lambda repressor-like DNA-binding domains"/>
    <property type="match status" value="1"/>
</dbReference>
<feature type="coiled-coil region" evidence="1">
    <location>
        <begin position="92"/>
        <end position="126"/>
    </location>
</feature>
<accession>A0A1I1M1P9</accession>